<dbReference type="EMBL" id="JAPDDP010000157">
    <property type="protein sequence ID" value="MDA0185810.1"/>
    <property type="molecule type" value="Genomic_DNA"/>
</dbReference>
<evidence type="ECO:0000313" key="2">
    <source>
        <dbReference type="EMBL" id="MDA0185810.1"/>
    </source>
</evidence>
<organism evidence="2 3">
    <name type="scientific">Solirubrobacter phytolaccae</name>
    <dbReference type="NCBI Taxonomy" id="1404360"/>
    <lineage>
        <taxon>Bacteria</taxon>
        <taxon>Bacillati</taxon>
        <taxon>Actinomycetota</taxon>
        <taxon>Thermoleophilia</taxon>
        <taxon>Solirubrobacterales</taxon>
        <taxon>Solirubrobacteraceae</taxon>
        <taxon>Solirubrobacter</taxon>
    </lineage>
</organism>
<dbReference type="AlphaFoldDB" id="A0A9X3SFA5"/>
<evidence type="ECO:0000256" key="1">
    <source>
        <dbReference type="SAM" id="MobiDB-lite"/>
    </source>
</evidence>
<proteinExistence type="predicted"/>
<feature type="region of interest" description="Disordered" evidence="1">
    <location>
        <begin position="1"/>
        <end position="23"/>
    </location>
</feature>
<feature type="non-terminal residue" evidence="2">
    <location>
        <position position="1"/>
    </location>
</feature>
<keyword evidence="3" id="KW-1185">Reference proteome</keyword>
<reference evidence="2" key="1">
    <citation type="submission" date="2022-10" db="EMBL/GenBank/DDBJ databases">
        <title>The WGS of Solirubrobacter phytolaccae KCTC 29190.</title>
        <authorList>
            <person name="Jiang Z."/>
        </authorList>
    </citation>
    <scope>NUCLEOTIDE SEQUENCE</scope>
    <source>
        <strain evidence="2">KCTC 29190</strain>
    </source>
</reference>
<evidence type="ECO:0000313" key="3">
    <source>
        <dbReference type="Proteomes" id="UP001147653"/>
    </source>
</evidence>
<gene>
    <name evidence="2" type="ORF">OJ997_36235</name>
</gene>
<sequence length="173" mass="18673">VAQPVAPATPAATPPPVEPPPNAAVAAASIDLTTAAAEYPGDNASQAELAKWLAKQAEAAGLPPELPVMASLVESGVKNLNFGDRDSVGFFQMRTGIWNQGDYKGFPERPELQAKWFIDTALAVKRKAISRGDADFGKDPAKWGEWIADTERPAEEYRGRYQLRLSEARKLLA</sequence>
<feature type="compositionally biased region" description="Pro residues" evidence="1">
    <location>
        <begin position="12"/>
        <end position="22"/>
    </location>
</feature>
<feature type="compositionally biased region" description="Low complexity" evidence="1">
    <location>
        <begin position="1"/>
        <end position="11"/>
    </location>
</feature>
<comment type="caution">
    <text evidence="2">The sequence shown here is derived from an EMBL/GenBank/DDBJ whole genome shotgun (WGS) entry which is preliminary data.</text>
</comment>
<dbReference type="Proteomes" id="UP001147653">
    <property type="component" value="Unassembled WGS sequence"/>
</dbReference>
<name>A0A9X3SFA5_9ACTN</name>
<protein>
    <submittedName>
        <fullName evidence="2">Uncharacterized protein</fullName>
    </submittedName>
</protein>
<accession>A0A9X3SFA5</accession>